<evidence type="ECO:0000313" key="4">
    <source>
        <dbReference type="Proteomes" id="UP001180020"/>
    </source>
</evidence>
<sequence length="323" mass="36002">MAKKVCVTGAGGFQASWLVKLLLSRGYMVHGTVRDPDNEKNAHLKKLDSAAENLQLFKADLLDYESISAAIKGCDGVFHVACPVPPGKVPNPEKDLIEPAVMGTLNMLKAASESKVERIIVVSSVAAVAYNPNWPKDKVKDEECWSDEEYCKKTENWYCLAKTMAESEAFEYSKKTGLDVVTVCPSLIFGPLLQPTVNASSMVVVRLLNGGYETLENRFRLIVDVRDVAEALILAYENPKASGRYICTSHEIKFQDLANKLRDMFPGYDYPKNIVEVDEDDIHNISKLSAEKLKKLGWKCRPIEETLVDTVQHMIETGLLNKD</sequence>
<feature type="domain" description="NAD-dependent epimerase/dehydratase" evidence="2">
    <location>
        <begin position="5"/>
        <end position="242"/>
    </location>
</feature>
<dbReference type="CDD" id="cd08958">
    <property type="entry name" value="FR_SDR_e"/>
    <property type="match status" value="1"/>
</dbReference>
<evidence type="ECO:0000313" key="3">
    <source>
        <dbReference type="EMBL" id="KAK1314750.1"/>
    </source>
</evidence>
<gene>
    <name evidence="3" type="primary">CCR1</name>
    <name evidence="3" type="ORF">QJS10_CPA06g01680</name>
</gene>
<evidence type="ECO:0000256" key="1">
    <source>
        <dbReference type="ARBA" id="ARBA00023002"/>
    </source>
</evidence>
<dbReference type="GO" id="GO:0016616">
    <property type="term" value="F:oxidoreductase activity, acting on the CH-OH group of donors, NAD or NADP as acceptor"/>
    <property type="evidence" value="ECO:0007669"/>
    <property type="project" value="TreeGrafter"/>
</dbReference>
<protein>
    <submittedName>
        <fullName evidence="3">Cinnamoyl-CoA reductase 1</fullName>
    </submittedName>
</protein>
<dbReference type="AlphaFoldDB" id="A0AAV9ELT3"/>
<organism evidence="3 4">
    <name type="scientific">Acorus calamus</name>
    <name type="common">Sweet flag</name>
    <dbReference type="NCBI Taxonomy" id="4465"/>
    <lineage>
        <taxon>Eukaryota</taxon>
        <taxon>Viridiplantae</taxon>
        <taxon>Streptophyta</taxon>
        <taxon>Embryophyta</taxon>
        <taxon>Tracheophyta</taxon>
        <taxon>Spermatophyta</taxon>
        <taxon>Magnoliopsida</taxon>
        <taxon>Liliopsida</taxon>
        <taxon>Acoraceae</taxon>
        <taxon>Acorus</taxon>
    </lineage>
</organism>
<dbReference type="FunFam" id="3.40.50.720:FF:000382">
    <property type="entry name" value="NAD(P)-binding Rossmann-fold superfamily protein"/>
    <property type="match status" value="1"/>
</dbReference>
<proteinExistence type="predicted"/>
<dbReference type="PANTHER" id="PTHR10366">
    <property type="entry name" value="NAD DEPENDENT EPIMERASE/DEHYDRATASE"/>
    <property type="match status" value="1"/>
</dbReference>
<dbReference type="EMBL" id="JAUJYO010000006">
    <property type="protein sequence ID" value="KAK1314750.1"/>
    <property type="molecule type" value="Genomic_DNA"/>
</dbReference>
<dbReference type="Gene3D" id="3.40.50.720">
    <property type="entry name" value="NAD(P)-binding Rossmann-like Domain"/>
    <property type="match status" value="1"/>
</dbReference>
<dbReference type="InterPro" id="IPR036291">
    <property type="entry name" value="NAD(P)-bd_dom_sf"/>
</dbReference>
<dbReference type="Pfam" id="PF01370">
    <property type="entry name" value="Epimerase"/>
    <property type="match status" value="1"/>
</dbReference>
<keyword evidence="4" id="KW-1185">Reference proteome</keyword>
<dbReference type="InterPro" id="IPR001509">
    <property type="entry name" value="Epimerase_deHydtase"/>
</dbReference>
<name>A0AAV9ELT3_ACOCL</name>
<dbReference type="PANTHER" id="PTHR10366:SF831">
    <property type="entry name" value="NAD-DEPENDENT EPIMERASE_DEHYDRATASE DOMAIN-CONTAINING PROTEIN"/>
    <property type="match status" value="1"/>
</dbReference>
<dbReference type="InterPro" id="IPR050425">
    <property type="entry name" value="NAD(P)_dehydrat-like"/>
</dbReference>
<comment type="caution">
    <text evidence="3">The sequence shown here is derived from an EMBL/GenBank/DDBJ whole genome shotgun (WGS) entry which is preliminary data.</text>
</comment>
<keyword evidence="1" id="KW-0560">Oxidoreductase</keyword>
<dbReference type="SUPFAM" id="SSF51735">
    <property type="entry name" value="NAD(P)-binding Rossmann-fold domains"/>
    <property type="match status" value="1"/>
</dbReference>
<accession>A0AAV9ELT3</accession>
<reference evidence="3" key="2">
    <citation type="submission" date="2023-06" db="EMBL/GenBank/DDBJ databases">
        <authorList>
            <person name="Ma L."/>
            <person name="Liu K.-W."/>
            <person name="Li Z."/>
            <person name="Hsiao Y.-Y."/>
            <person name="Qi Y."/>
            <person name="Fu T."/>
            <person name="Tang G."/>
            <person name="Zhang D."/>
            <person name="Sun W.-H."/>
            <person name="Liu D.-K."/>
            <person name="Li Y."/>
            <person name="Chen G.-Z."/>
            <person name="Liu X.-D."/>
            <person name="Liao X.-Y."/>
            <person name="Jiang Y.-T."/>
            <person name="Yu X."/>
            <person name="Hao Y."/>
            <person name="Huang J."/>
            <person name="Zhao X.-W."/>
            <person name="Ke S."/>
            <person name="Chen Y.-Y."/>
            <person name="Wu W.-L."/>
            <person name="Hsu J.-L."/>
            <person name="Lin Y.-F."/>
            <person name="Huang M.-D."/>
            <person name="Li C.-Y."/>
            <person name="Huang L."/>
            <person name="Wang Z.-W."/>
            <person name="Zhao X."/>
            <person name="Zhong W.-Y."/>
            <person name="Peng D.-H."/>
            <person name="Ahmad S."/>
            <person name="Lan S."/>
            <person name="Zhang J.-S."/>
            <person name="Tsai W.-C."/>
            <person name="Van De Peer Y."/>
            <person name="Liu Z.-J."/>
        </authorList>
    </citation>
    <scope>NUCLEOTIDE SEQUENCE</scope>
    <source>
        <strain evidence="3">CP</strain>
        <tissue evidence="3">Leaves</tissue>
    </source>
</reference>
<dbReference type="Proteomes" id="UP001180020">
    <property type="component" value="Unassembled WGS sequence"/>
</dbReference>
<evidence type="ECO:0000259" key="2">
    <source>
        <dbReference type="Pfam" id="PF01370"/>
    </source>
</evidence>
<reference evidence="3" key="1">
    <citation type="journal article" date="2023" name="Nat. Commun.">
        <title>Diploid and tetraploid genomes of Acorus and the evolution of monocots.</title>
        <authorList>
            <person name="Ma L."/>
            <person name="Liu K.W."/>
            <person name="Li Z."/>
            <person name="Hsiao Y.Y."/>
            <person name="Qi Y."/>
            <person name="Fu T."/>
            <person name="Tang G.D."/>
            <person name="Zhang D."/>
            <person name="Sun W.H."/>
            <person name="Liu D.K."/>
            <person name="Li Y."/>
            <person name="Chen G.Z."/>
            <person name="Liu X.D."/>
            <person name="Liao X.Y."/>
            <person name="Jiang Y.T."/>
            <person name="Yu X."/>
            <person name="Hao Y."/>
            <person name="Huang J."/>
            <person name="Zhao X.W."/>
            <person name="Ke S."/>
            <person name="Chen Y.Y."/>
            <person name="Wu W.L."/>
            <person name="Hsu J.L."/>
            <person name="Lin Y.F."/>
            <person name="Huang M.D."/>
            <person name="Li C.Y."/>
            <person name="Huang L."/>
            <person name="Wang Z.W."/>
            <person name="Zhao X."/>
            <person name="Zhong W.Y."/>
            <person name="Peng D.H."/>
            <person name="Ahmad S."/>
            <person name="Lan S."/>
            <person name="Zhang J.S."/>
            <person name="Tsai W.C."/>
            <person name="Van de Peer Y."/>
            <person name="Liu Z.J."/>
        </authorList>
    </citation>
    <scope>NUCLEOTIDE SEQUENCE</scope>
    <source>
        <strain evidence="3">CP</strain>
    </source>
</reference>